<keyword evidence="3" id="KW-1185">Reference proteome</keyword>
<gene>
    <name evidence="2" type="ORF">C8A01DRAFT_41879</name>
</gene>
<dbReference type="EMBL" id="MU854731">
    <property type="protein sequence ID" value="KAK4031672.1"/>
    <property type="molecule type" value="Genomic_DNA"/>
</dbReference>
<dbReference type="Proteomes" id="UP001303115">
    <property type="component" value="Unassembled WGS sequence"/>
</dbReference>
<dbReference type="AlphaFoldDB" id="A0AAN6P6F9"/>
<feature type="compositionally biased region" description="Polar residues" evidence="1">
    <location>
        <begin position="1"/>
        <end position="10"/>
    </location>
</feature>
<proteinExistence type="predicted"/>
<comment type="caution">
    <text evidence="2">The sequence shown here is derived from an EMBL/GenBank/DDBJ whole genome shotgun (WGS) entry which is preliminary data.</text>
</comment>
<accession>A0AAN6P6F9</accession>
<feature type="region of interest" description="Disordered" evidence="1">
    <location>
        <begin position="1"/>
        <end position="23"/>
    </location>
</feature>
<sequence length="297" mass="31751">MSSPMSTTPVESPERAGEEDSSVNLLEVVRAGLEHGLRDTVEVSDEEQRQLLVALTTAIARTAALRGIDFAATAARSGETILPVDNTILELFPARQREDLGSDNLTVAEACDQLVNVTSPRARPWNCALKSRAPKPSHRTWSPAMSRTGPCPTYPYHLFQRMNPPRWTYPAVAVRRHMPPPPTAPLPPTPAATTAAFPTSVPGLIPRATFRPATGPAFDPAPAPAPAQAANNRAMTLGEARVFYSHVALTLDRMDESTDTQTAINIAFYDGAVPCACGLGPEGGDLCEMGYEPGATL</sequence>
<evidence type="ECO:0000256" key="1">
    <source>
        <dbReference type="SAM" id="MobiDB-lite"/>
    </source>
</evidence>
<reference evidence="3" key="1">
    <citation type="journal article" date="2023" name="Mol. Phylogenet. Evol.">
        <title>Genome-scale phylogeny and comparative genomics of the fungal order Sordariales.</title>
        <authorList>
            <person name="Hensen N."/>
            <person name="Bonometti L."/>
            <person name="Westerberg I."/>
            <person name="Brannstrom I.O."/>
            <person name="Guillou S."/>
            <person name="Cros-Aarteil S."/>
            <person name="Calhoun S."/>
            <person name="Haridas S."/>
            <person name="Kuo A."/>
            <person name="Mondo S."/>
            <person name="Pangilinan J."/>
            <person name="Riley R."/>
            <person name="LaButti K."/>
            <person name="Andreopoulos B."/>
            <person name="Lipzen A."/>
            <person name="Chen C."/>
            <person name="Yan M."/>
            <person name="Daum C."/>
            <person name="Ng V."/>
            <person name="Clum A."/>
            <person name="Steindorff A."/>
            <person name="Ohm R.A."/>
            <person name="Martin F."/>
            <person name="Silar P."/>
            <person name="Natvig D.O."/>
            <person name="Lalanne C."/>
            <person name="Gautier V."/>
            <person name="Ament-Velasquez S.L."/>
            <person name="Kruys A."/>
            <person name="Hutchinson M.I."/>
            <person name="Powell A.J."/>
            <person name="Barry K."/>
            <person name="Miller A.N."/>
            <person name="Grigoriev I.V."/>
            <person name="Debuchy R."/>
            <person name="Gladieux P."/>
            <person name="Hiltunen Thoren M."/>
            <person name="Johannesson H."/>
        </authorList>
    </citation>
    <scope>NUCLEOTIDE SEQUENCE [LARGE SCALE GENOMIC DNA]</scope>
    <source>
        <strain evidence="3">CBS 284.82</strain>
    </source>
</reference>
<protein>
    <submittedName>
        <fullName evidence="2">Uncharacterized protein</fullName>
    </submittedName>
</protein>
<name>A0AAN6P6F9_9PEZI</name>
<evidence type="ECO:0000313" key="3">
    <source>
        <dbReference type="Proteomes" id="UP001303115"/>
    </source>
</evidence>
<evidence type="ECO:0000313" key="2">
    <source>
        <dbReference type="EMBL" id="KAK4031672.1"/>
    </source>
</evidence>
<organism evidence="2 3">
    <name type="scientific">Parachaetomium inaequale</name>
    <dbReference type="NCBI Taxonomy" id="2588326"/>
    <lineage>
        <taxon>Eukaryota</taxon>
        <taxon>Fungi</taxon>
        <taxon>Dikarya</taxon>
        <taxon>Ascomycota</taxon>
        <taxon>Pezizomycotina</taxon>
        <taxon>Sordariomycetes</taxon>
        <taxon>Sordariomycetidae</taxon>
        <taxon>Sordariales</taxon>
        <taxon>Chaetomiaceae</taxon>
        <taxon>Parachaetomium</taxon>
    </lineage>
</organism>